<organism evidence="4">
    <name type="scientific">Guillardia theta (strain CCMP2712)</name>
    <name type="common">Cryptophyte</name>
    <dbReference type="NCBI Taxonomy" id="905079"/>
    <lineage>
        <taxon>Eukaryota</taxon>
        <taxon>Cryptophyceae</taxon>
        <taxon>Pyrenomonadales</taxon>
        <taxon>Geminigeraceae</taxon>
        <taxon>Guillardia</taxon>
    </lineage>
</organism>
<dbReference type="SUPFAM" id="SSF48371">
    <property type="entry name" value="ARM repeat"/>
    <property type="match status" value="1"/>
</dbReference>
<evidence type="ECO:0000256" key="1">
    <source>
        <dbReference type="ARBA" id="ARBA00022737"/>
    </source>
</evidence>
<dbReference type="OMA" id="PIICADK"/>
<proteinExistence type="predicted"/>
<dbReference type="PaxDb" id="55529-EKX35913"/>
<sequence length="258" mass="27462">MEASMEKLEAGSGDVEMALELQVNKSLSGAGAGQESKSSEEKSSHMSPSNQTSSSSMARQHVIDQLEQASSAEEIVRILKELQRPENKGEMKQREIEIVIRAMGKKNVKAHQSSEDIQVLACGILGDLAKTGPRLRVDIAKHKGIEAVLAAMRAHPAGQPVQQQACGALGSLAVNADNQVKIAGLGGIEAVLAAVKAFLSSEDLLPVALNLLACFSSKESKSLMRELGAGDLVSSAMKRFEQNAIIPNIGKIVLEWLQ</sequence>
<evidence type="ECO:0000256" key="2">
    <source>
        <dbReference type="PROSITE-ProRule" id="PRU00259"/>
    </source>
</evidence>
<dbReference type="PANTHER" id="PTHR22895:SF0">
    <property type="entry name" value="ARMADILLO REPEAT-CONTAINING PROTEIN 6"/>
    <property type="match status" value="1"/>
</dbReference>
<dbReference type="Proteomes" id="UP000011087">
    <property type="component" value="Unassembled WGS sequence"/>
</dbReference>
<reference evidence="4 6" key="1">
    <citation type="journal article" date="2012" name="Nature">
        <title>Algal genomes reveal evolutionary mosaicism and the fate of nucleomorphs.</title>
        <authorList>
            <consortium name="DOE Joint Genome Institute"/>
            <person name="Curtis B.A."/>
            <person name="Tanifuji G."/>
            <person name="Burki F."/>
            <person name="Gruber A."/>
            <person name="Irimia M."/>
            <person name="Maruyama S."/>
            <person name="Arias M.C."/>
            <person name="Ball S.G."/>
            <person name="Gile G.H."/>
            <person name="Hirakawa Y."/>
            <person name="Hopkins J.F."/>
            <person name="Kuo A."/>
            <person name="Rensing S.A."/>
            <person name="Schmutz J."/>
            <person name="Symeonidi A."/>
            <person name="Elias M."/>
            <person name="Eveleigh R.J."/>
            <person name="Herman E.K."/>
            <person name="Klute M.J."/>
            <person name="Nakayama T."/>
            <person name="Obornik M."/>
            <person name="Reyes-Prieto A."/>
            <person name="Armbrust E.V."/>
            <person name="Aves S.J."/>
            <person name="Beiko R.G."/>
            <person name="Coutinho P."/>
            <person name="Dacks J.B."/>
            <person name="Durnford D.G."/>
            <person name="Fast N.M."/>
            <person name="Green B.R."/>
            <person name="Grisdale C.J."/>
            <person name="Hempel F."/>
            <person name="Henrissat B."/>
            <person name="Hoppner M.P."/>
            <person name="Ishida K."/>
            <person name="Kim E."/>
            <person name="Koreny L."/>
            <person name="Kroth P.G."/>
            <person name="Liu Y."/>
            <person name="Malik S.B."/>
            <person name="Maier U.G."/>
            <person name="McRose D."/>
            <person name="Mock T."/>
            <person name="Neilson J.A."/>
            <person name="Onodera N.T."/>
            <person name="Poole A.M."/>
            <person name="Pritham E.J."/>
            <person name="Richards T.A."/>
            <person name="Rocap G."/>
            <person name="Roy S.W."/>
            <person name="Sarai C."/>
            <person name="Schaack S."/>
            <person name="Shirato S."/>
            <person name="Slamovits C.H."/>
            <person name="Spencer D.F."/>
            <person name="Suzuki S."/>
            <person name="Worden A.Z."/>
            <person name="Zauner S."/>
            <person name="Barry K."/>
            <person name="Bell C."/>
            <person name="Bharti A.K."/>
            <person name="Crow J.A."/>
            <person name="Grimwood J."/>
            <person name="Kramer R."/>
            <person name="Lindquist E."/>
            <person name="Lucas S."/>
            <person name="Salamov A."/>
            <person name="McFadden G.I."/>
            <person name="Lane C.E."/>
            <person name="Keeling P.J."/>
            <person name="Gray M.W."/>
            <person name="Grigoriev I.V."/>
            <person name="Archibald J.M."/>
        </authorList>
    </citation>
    <scope>NUCLEOTIDE SEQUENCE</scope>
    <source>
        <strain evidence="4 6">CCMP2712</strain>
    </source>
</reference>
<reference evidence="6" key="2">
    <citation type="submission" date="2012-11" db="EMBL/GenBank/DDBJ databases">
        <authorList>
            <person name="Kuo A."/>
            <person name="Curtis B.A."/>
            <person name="Tanifuji G."/>
            <person name="Burki F."/>
            <person name="Gruber A."/>
            <person name="Irimia M."/>
            <person name="Maruyama S."/>
            <person name="Arias M.C."/>
            <person name="Ball S.G."/>
            <person name="Gile G.H."/>
            <person name="Hirakawa Y."/>
            <person name="Hopkins J.F."/>
            <person name="Rensing S.A."/>
            <person name="Schmutz J."/>
            <person name="Symeonidi A."/>
            <person name="Elias M."/>
            <person name="Eveleigh R.J."/>
            <person name="Herman E.K."/>
            <person name="Klute M.J."/>
            <person name="Nakayama T."/>
            <person name="Obornik M."/>
            <person name="Reyes-Prieto A."/>
            <person name="Armbrust E.V."/>
            <person name="Aves S.J."/>
            <person name="Beiko R.G."/>
            <person name="Coutinho P."/>
            <person name="Dacks J.B."/>
            <person name="Durnford D.G."/>
            <person name="Fast N.M."/>
            <person name="Green B.R."/>
            <person name="Grisdale C."/>
            <person name="Hempe F."/>
            <person name="Henrissat B."/>
            <person name="Hoppner M.P."/>
            <person name="Ishida K.-I."/>
            <person name="Kim E."/>
            <person name="Koreny L."/>
            <person name="Kroth P.G."/>
            <person name="Liu Y."/>
            <person name="Malik S.-B."/>
            <person name="Maier U.G."/>
            <person name="McRose D."/>
            <person name="Mock T."/>
            <person name="Neilson J.A."/>
            <person name="Onodera N.T."/>
            <person name="Poole A.M."/>
            <person name="Pritham E.J."/>
            <person name="Richards T.A."/>
            <person name="Rocap G."/>
            <person name="Roy S.W."/>
            <person name="Sarai C."/>
            <person name="Schaack S."/>
            <person name="Shirato S."/>
            <person name="Slamovits C.H."/>
            <person name="Spencer D.F."/>
            <person name="Suzuki S."/>
            <person name="Worden A.Z."/>
            <person name="Zauner S."/>
            <person name="Barry K."/>
            <person name="Bell C."/>
            <person name="Bharti A.K."/>
            <person name="Crow J.A."/>
            <person name="Grimwood J."/>
            <person name="Kramer R."/>
            <person name="Lindquist E."/>
            <person name="Lucas S."/>
            <person name="Salamov A."/>
            <person name="McFadden G.I."/>
            <person name="Lane C.E."/>
            <person name="Keeling P.J."/>
            <person name="Gray M.W."/>
            <person name="Grigoriev I.V."/>
            <person name="Archibald J.M."/>
        </authorList>
    </citation>
    <scope>NUCLEOTIDE SEQUENCE</scope>
    <source>
        <strain evidence="6">CCMP2712</strain>
    </source>
</reference>
<dbReference type="KEGG" id="gtt:GUITHDRAFT_117946"/>
<dbReference type="Gene3D" id="1.25.10.10">
    <property type="entry name" value="Leucine-rich Repeat Variant"/>
    <property type="match status" value="1"/>
</dbReference>
<dbReference type="AlphaFoldDB" id="L1II41"/>
<evidence type="ECO:0000256" key="3">
    <source>
        <dbReference type="SAM" id="MobiDB-lite"/>
    </source>
</evidence>
<evidence type="ECO:0000313" key="4">
    <source>
        <dbReference type="EMBL" id="EKX35913.1"/>
    </source>
</evidence>
<dbReference type="OrthoDB" id="26149at2759"/>
<dbReference type="InterPro" id="IPR016024">
    <property type="entry name" value="ARM-type_fold"/>
</dbReference>
<dbReference type="EnsemblProtists" id="EKX35913">
    <property type="protein sequence ID" value="EKX35913"/>
    <property type="gene ID" value="GUITHDRAFT_117946"/>
</dbReference>
<keyword evidence="6" id="KW-1185">Reference proteome</keyword>
<dbReference type="InterPro" id="IPR011989">
    <property type="entry name" value="ARM-like"/>
</dbReference>
<dbReference type="PROSITE" id="PS50176">
    <property type="entry name" value="ARM_REPEAT"/>
    <property type="match status" value="1"/>
</dbReference>
<name>L1II41_GUITC</name>
<protein>
    <recommendedName>
        <fullName evidence="7">Armadillo repeat-containing domain-containing protein</fullName>
    </recommendedName>
</protein>
<accession>L1II41</accession>
<feature type="region of interest" description="Disordered" evidence="3">
    <location>
        <begin position="1"/>
        <end position="61"/>
    </location>
</feature>
<dbReference type="RefSeq" id="XP_005822893.1">
    <property type="nucleotide sequence ID" value="XM_005822836.1"/>
</dbReference>
<dbReference type="EMBL" id="JH993082">
    <property type="protein sequence ID" value="EKX35913.1"/>
    <property type="molecule type" value="Genomic_DNA"/>
</dbReference>
<gene>
    <name evidence="4" type="ORF">GUITHDRAFT_117946</name>
</gene>
<feature type="repeat" description="ARM" evidence="2">
    <location>
        <begin position="143"/>
        <end position="187"/>
    </location>
</feature>
<dbReference type="PANTHER" id="PTHR22895">
    <property type="entry name" value="ARMADILLO REPEAT-CONTAINING PROTEIN 6"/>
    <property type="match status" value="1"/>
</dbReference>
<dbReference type="HOGENOM" id="CLU_1079436_0_0_1"/>
<dbReference type="GeneID" id="17292654"/>
<evidence type="ECO:0008006" key="7">
    <source>
        <dbReference type="Google" id="ProtNLM"/>
    </source>
</evidence>
<evidence type="ECO:0000313" key="6">
    <source>
        <dbReference type="Proteomes" id="UP000011087"/>
    </source>
</evidence>
<feature type="compositionally biased region" description="Low complexity" evidence="3">
    <location>
        <begin position="45"/>
        <end position="56"/>
    </location>
</feature>
<dbReference type="InterPro" id="IPR000225">
    <property type="entry name" value="Armadillo"/>
</dbReference>
<reference evidence="5" key="3">
    <citation type="submission" date="2015-06" db="UniProtKB">
        <authorList>
            <consortium name="EnsemblProtists"/>
        </authorList>
    </citation>
    <scope>IDENTIFICATION</scope>
</reference>
<keyword evidence="1" id="KW-0677">Repeat</keyword>
<evidence type="ECO:0000313" key="5">
    <source>
        <dbReference type="EnsemblProtists" id="EKX35913"/>
    </source>
</evidence>